<dbReference type="PANTHER" id="PTHR22893">
    <property type="entry name" value="NADH OXIDOREDUCTASE-RELATED"/>
    <property type="match status" value="1"/>
</dbReference>
<dbReference type="InterPro" id="IPR045247">
    <property type="entry name" value="Oye-like"/>
</dbReference>
<dbReference type="OrthoDB" id="276546at2759"/>
<accession>A0A1L9U970</accession>
<evidence type="ECO:0000313" key="3">
    <source>
        <dbReference type="Proteomes" id="UP000184499"/>
    </source>
</evidence>
<dbReference type="InterPro" id="IPR001155">
    <property type="entry name" value="OxRdtase_FMN_N"/>
</dbReference>
<keyword evidence="3" id="KW-1185">Reference proteome</keyword>
<evidence type="ECO:0000259" key="1">
    <source>
        <dbReference type="Pfam" id="PF00724"/>
    </source>
</evidence>
<dbReference type="Gene3D" id="3.20.20.70">
    <property type="entry name" value="Aldolase class I"/>
    <property type="match status" value="1"/>
</dbReference>
<dbReference type="STRING" id="767769.A0A1L9U970"/>
<dbReference type="PANTHER" id="PTHR22893:SF91">
    <property type="entry name" value="NADPH DEHYDROGENASE 2-RELATED"/>
    <property type="match status" value="1"/>
</dbReference>
<name>A0A1L9U970_ASPBC</name>
<sequence>MSQVFLPLQLATMSLRHRVAVAPLRRLRIVRDYYEQHAPVPRTLITTEGLNIDPAFQPPFRLPLPTNAAQVASWKSITDTVAPLLSLRSAYLGEQNSTIVDSQPKFSLAPSAHSPISERDMQEAIGIFVAAAQRAMEAGFDAVQIHGANGYLLDQFTQDTANRRGERWRGNVDDRSRFGVEATRAVVLVIGAENAGYQISPHRDFQGMRMEETCPQFEDHVTKLAILSLASARTLVAQWADKYIVVMFGRFFVANANLPFWFQFDIEFNLWDRDTFSTPQASGCTDYSFRPLFNAELTL</sequence>
<gene>
    <name evidence="2" type="ORF">ASPBRDRAFT_659792</name>
</gene>
<dbReference type="EMBL" id="KV878691">
    <property type="protein sequence ID" value="OJJ68229.1"/>
    <property type="molecule type" value="Genomic_DNA"/>
</dbReference>
<reference evidence="3" key="1">
    <citation type="journal article" date="2017" name="Genome Biol.">
        <title>Comparative genomics reveals high biological diversity and specific adaptations in the industrially and medically important fungal genus Aspergillus.</title>
        <authorList>
            <person name="de Vries R.P."/>
            <person name="Riley R."/>
            <person name="Wiebenga A."/>
            <person name="Aguilar-Osorio G."/>
            <person name="Amillis S."/>
            <person name="Uchima C.A."/>
            <person name="Anderluh G."/>
            <person name="Asadollahi M."/>
            <person name="Askin M."/>
            <person name="Barry K."/>
            <person name="Battaglia E."/>
            <person name="Bayram O."/>
            <person name="Benocci T."/>
            <person name="Braus-Stromeyer S.A."/>
            <person name="Caldana C."/>
            <person name="Canovas D."/>
            <person name="Cerqueira G.C."/>
            <person name="Chen F."/>
            <person name="Chen W."/>
            <person name="Choi C."/>
            <person name="Clum A."/>
            <person name="Dos Santos R.A."/>
            <person name="Damasio A.R."/>
            <person name="Diallinas G."/>
            <person name="Emri T."/>
            <person name="Fekete E."/>
            <person name="Flipphi M."/>
            <person name="Freyberg S."/>
            <person name="Gallo A."/>
            <person name="Gournas C."/>
            <person name="Habgood R."/>
            <person name="Hainaut M."/>
            <person name="Harispe M.L."/>
            <person name="Henrissat B."/>
            <person name="Hilden K.S."/>
            <person name="Hope R."/>
            <person name="Hossain A."/>
            <person name="Karabika E."/>
            <person name="Karaffa L."/>
            <person name="Karanyi Z."/>
            <person name="Krasevec N."/>
            <person name="Kuo A."/>
            <person name="Kusch H."/>
            <person name="LaButti K."/>
            <person name="Lagendijk E.L."/>
            <person name="Lapidus A."/>
            <person name="Levasseur A."/>
            <person name="Lindquist E."/>
            <person name="Lipzen A."/>
            <person name="Logrieco A.F."/>
            <person name="MacCabe A."/>
            <person name="Maekelae M.R."/>
            <person name="Malavazi I."/>
            <person name="Melin P."/>
            <person name="Meyer V."/>
            <person name="Mielnichuk N."/>
            <person name="Miskei M."/>
            <person name="Molnar A.P."/>
            <person name="Mule G."/>
            <person name="Ngan C.Y."/>
            <person name="Orejas M."/>
            <person name="Orosz E."/>
            <person name="Ouedraogo J.P."/>
            <person name="Overkamp K.M."/>
            <person name="Park H.-S."/>
            <person name="Perrone G."/>
            <person name="Piumi F."/>
            <person name="Punt P.J."/>
            <person name="Ram A.F."/>
            <person name="Ramon A."/>
            <person name="Rauscher S."/>
            <person name="Record E."/>
            <person name="Riano-Pachon D.M."/>
            <person name="Robert V."/>
            <person name="Roehrig J."/>
            <person name="Ruller R."/>
            <person name="Salamov A."/>
            <person name="Salih N.S."/>
            <person name="Samson R.A."/>
            <person name="Sandor E."/>
            <person name="Sanguinetti M."/>
            <person name="Schuetze T."/>
            <person name="Sepcic K."/>
            <person name="Shelest E."/>
            <person name="Sherlock G."/>
            <person name="Sophianopoulou V."/>
            <person name="Squina F.M."/>
            <person name="Sun H."/>
            <person name="Susca A."/>
            <person name="Todd R.B."/>
            <person name="Tsang A."/>
            <person name="Unkles S.E."/>
            <person name="van de Wiele N."/>
            <person name="van Rossen-Uffink D."/>
            <person name="Oliveira J.V."/>
            <person name="Vesth T.C."/>
            <person name="Visser J."/>
            <person name="Yu J.-H."/>
            <person name="Zhou M."/>
            <person name="Andersen M.R."/>
            <person name="Archer D.B."/>
            <person name="Baker S.E."/>
            <person name="Benoit I."/>
            <person name="Brakhage A.A."/>
            <person name="Braus G.H."/>
            <person name="Fischer R."/>
            <person name="Frisvad J.C."/>
            <person name="Goldman G.H."/>
            <person name="Houbraken J."/>
            <person name="Oakley B."/>
            <person name="Pocsi I."/>
            <person name="Scazzocchio C."/>
            <person name="Seiboth B."/>
            <person name="vanKuyk P.A."/>
            <person name="Wortman J."/>
            <person name="Dyer P.S."/>
            <person name="Grigoriev I.V."/>
        </authorList>
    </citation>
    <scope>NUCLEOTIDE SEQUENCE [LARGE SCALE GENOMIC DNA]</scope>
    <source>
        <strain evidence="3">CBS 101740 / IMI 381727 / IBT 21946</strain>
    </source>
</reference>
<dbReference type="Proteomes" id="UP000184499">
    <property type="component" value="Unassembled WGS sequence"/>
</dbReference>
<dbReference type="AlphaFoldDB" id="A0A1L9U970"/>
<dbReference type="RefSeq" id="XP_067475478.1">
    <property type="nucleotide sequence ID" value="XM_067628621.1"/>
</dbReference>
<dbReference type="GeneID" id="93581109"/>
<dbReference type="Pfam" id="PF00724">
    <property type="entry name" value="Oxidored_FMN"/>
    <property type="match status" value="1"/>
</dbReference>
<dbReference type="GO" id="GO:0016491">
    <property type="term" value="F:oxidoreductase activity"/>
    <property type="evidence" value="ECO:0007669"/>
    <property type="project" value="InterPro"/>
</dbReference>
<feature type="domain" description="NADH:flavin oxidoreductase/NADH oxidase N-terminal" evidence="1">
    <location>
        <begin position="4"/>
        <end position="213"/>
    </location>
</feature>
<evidence type="ECO:0000313" key="2">
    <source>
        <dbReference type="EMBL" id="OJJ68229.1"/>
    </source>
</evidence>
<protein>
    <recommendedName>
        <fullName evidence="1">NADH:flavin oxidoreductase/NADH oxidase N-terminal domain-containing protein</fullName>
    </recommendedName>
</protein>
<dbReference type="GO" id="GO:0010181">
    <property type="term" value="F:FMN binding"/>
    <property type="evidence" value="ECO:0007669"/>
    <property type="project" value="InterPro"/>
</dbReference>
<proteinExistence type="predicted"/>
<dbReference type="VEuPathDB" id="FungiDB:ASPBRDRAFT_659792"/>
<dbReference type="InterPro" id="IPR013785">
    <property type="entry name" value="Aldolase_TIM"/>
</dbReference>
<organism evidence="2 3">
    <name type="scientific">Aspergillus brasiliensis (strain CBS 101740 / IMI 381727 / IBT 21946)</name>
    <dbReference type="NCBI Taxonomy" id="767769"/>
    <lineage>
        <taxon>Eukaryota</taxon>
        <taxon>Fungi</taxon>
        <taxon>Dikarya</taxon>
        <taxon>Ascomycota</taxon>
        <taxon>Pezizomycotina</taxon>
        <taxon>Eurotiomycetes</taxon>
        <taxon>Eurotiomycetidae</taxon>
        <taxon>Eurotiales</taxon>
        <taxon>Aspergillaceae</taxon>
        <taxon>Aspergillus</taxon>
        <taxon>Aspergillus subgen. Circumdati</taxon>
    </lineage>
</organism>
<dbReference type="SUPFAM" id="SSF51395">
    <property type="entry name" value="FMN-linked oxidoreductases"/>
    <property type="match status" value="1"/>
</dbReference>